<dbReference type="Proteomes" id="UP000516404">
    <property type="component" value="Chromosome"/>
</dbReference>
<dbReference type="PANTHER" id="PTHR34473:SF3">
    <property type="entry name" value="TRANSMEMBRANE PROTEIN-RELATED"/>
    <property type="match status" value="1"/>
</dbReference>
<dbReference type="GeneID" id="96622903"/>
<organism evidence="4 5">
    <name type="scientific">Rothia terrae</name>
    <dbReference type="NCBI Taxonomy" id="396015"/>
    <lineage>
        <taxon>Bacteria</taxon>
        <taxon>Bacillati</taxon>
        <taxon>Actinomycetota</taxon>
        <taxon>Actinomycetes</taxon>
        <taxon>Micrococcales</taxon>
        <taxon>Micrococcaceae</taxon>
        <taxon>Rothia</taxon>
    </lineage>
</organism>
<dbReference type="PANTHER" id="PTHR34473">
    <property type="entry name" value="UPF0699 TRANSMEMBRANE PROTEIN YDBS"/>
    <property type="match status" value="1"/>
</dbReference>
<dbReference type="KEGG" id="rter:IDM49_01530"/>
<dbReference type="Pfam" id="PF03703">
    <property type="entry name" value="bPH_2"/>
    <property type="match status" value="1"/>
</dbReference>
<feature type="transmembrane region" description="Helical" evidence="2">
    <location>
        <begin position="100"/>
        <end position="123"/>
    </location>
</feature>
<protein>
    <submittedName>
        <fullName evidence="4">PH domain-containing protein</fullName>
    </submittedName>
</protein>
<reference evidence="4 5" key="1">
    <citation type="submission" date="2020-09" db="EMBL/GenBank/DDBJ databases">
        <title>Investigation of environmental microbes.</title>
        <authorList>
            <person name="Ou Y."/>
            <person name="Kang Q."/>
        </authorList>
    </citation>
    <scope>NUCLEOTIDE SEQUENCE [LARGE SCALE GENOMIC DNA]</scope>
    <source>
        <strain evidence="4 5">KJZ-14</strain>
    </source>
</reference>
<proteinExistence type="predicted"/>
<gene>
    <name evidence="4" type="ORF">IDM49_01530</name>
</gene>
<feature type="region of interest" description="Disordered" evidence="1">
    <location>
        <begin position="1"/>
        <end position="26"/>
    </location>
</feature>
<name>A0A7H2BEB2_9MICC</name>
<dbReference type="InterPro" id="IPR005182">
    <property type="entry name" value="YdbS-like_PH"/>
</dbReference>
<dbReference type="EMBL" id="CP061539">
    <property type="protein sequence ID" value="QNV38008.1"/>
    <property type="molecule type" value="Genomic_DNA"/>
</dbReference>
<dbReference type="RefSeq" id="WP_190724790.1">
    <property type="nucleotide sequence ID" value="NZ_CP061539.1"/>
</dbReference>
<evidence type="ECO:0000313" key="5">
    <source>
        <dbReference type="Proteomes" id="UP000516404"/>
    </source>
</evidence>
<feature type="domain" description="YdbS-like PH" evidence="3">
    <location>
        <begin position="131"/>
        <end position="207"/>
    </location>
</feature>
<keyword evidence="5" id="KW-1185">Reference proteome</keyword>
<feature type="transmembrane region" description="Helical" evidence="2">
    <location>
        <begin position="74"/>
        <end position="94"/>
    </location>
</feature>
<keyword evidence="2" id="KW-1133">Transmembrane helix</keyword>
<evidence type="ECO:0000259" key="3">
    <source>
        <dbReference type="Pfam" id="PF03703"/>
    </source>
</evidence>
<keyword evidence="2" id="KW-0472">Membrane</keyword>
<evidence type="ECO:0000256" key="2">
    <source>
        <dbReference type="SAM" id="Phobius"/>
    </source>
</evidence>
<evidence type="ECO:0000256" key="1">
    <source>
        <dbReference type="SAM" id="MobiDB-lite"/>
    </source>
</evidence>
<dbReference type="AlphaFoldDB" id="A0A7H2BEB2"/>
<evidence type="ECO:0000313" key="4">
    <source>
        <dbReference type="EMBL" id="QNV38008.1"/>
    </source>
</evidence>
<accession>A0A7H2BEB2</accession>
<feature type="compositionally biased region" description="Pro residues" evidence="1">
    <location>
        <begin position="1"/>
        <end position="10"/>
    </location>
</feature>
<sequence length="218" mass="24125">MTEPQLPPSTEPAYPDSRDAAPWNSPCEASLVTTPPTFAATLPPLELDGLKTAKIDPSGVDWKRVQPRYAKARLITGLIWALILVALAALPLIFTEILHWWNWAPWVCWGILGIVAALEIWYLTIIQRQVRALGYSERQDHLLTCSGIMFHEVRAIPYGRIQYVDVKSGPIESKLNLASVEVKTASSASATIPGLEKVDAQRLRETLTELSDAKMVGL</sequence>
<keyword evidence="2" id="KW-0812">Transmembrane</keyword>